<dbReference type="PANTHER" id="PTHR43773:SF1">
    <property type="entry name" value="MAGNESIUM TRANSPORTER MGTE"/>
    <property type="match status" value="1"/>
</dbReference>
<keyword evidence="7 9" id="KW-0472">Membrane</keyword>
<comment type="subcellular location">
    <subcellularLocation>
        <location evidence="9">Cell membrane</location>
        <topology evidence="9">Multi-pass membrane protein</topology>
    </subcellularLocation>
    <subcellularLocation>
        <location evidence="1">Membrane</location>
        <topology evidence="1">Multi-pass membrane protein</topology>
    </subcellularLocation>
</comment>
<dbReference type="InterPro" id="IPR006668">
    <property type="entry name" value="Mg_transptr_MgtE_intracell_dom"/>
</dbReference>
<accession>A0A1I7GFS6</accession>
<comment type="caution">
    <text evidence="9">Lacks conserved residue(s) required for the propagation of feature annotation.</text>
</comment>
<reference evidence="12" key="1">
    <citation type="submission" date="2016-10" db="EMBL/GenBank/DDBJ databases">
        <authorList>
            <person name="Varghese N."/>
            <person name="Submissions S."/>
        </authorList>
    </citation>
    <scope>NUCLEOTIDE SEQUENCE [LARGE SCALE GENOMIC DNA]</scope>
    <source>
        <strain evidence="12">DSM 18168</strain>
    </source>
</reference>
<dbReference type="InterPro" id="IPR006667">
    <property type="entry name" value="SLC41_membr_dom"/>
</dbReference>
<dbReference type="Pfam" id="PF03448">
    <property type="entry name" value="MgtE_N"/>
    <property type="match status" value="1"/>
</dbReference>
<dbReference type="InterPro" id="IPR046342">
    <property type="entry name" value="CBS_dom_sf"/>
</dbReference>
<dbReference type="GO" id="GO:0015095">
    <property type="term" value="F:magnesium ion transmembrane transporter activity"/>
    <property type="evidence" value="ECO:0007669"/>
    <property type="project" value="UniProtKB-UniRule"/>
</dbReference>
<evidence type="ECO:0000256" key="4">
    <source>
        <dbReference type="ARBA" id="ARBA00022692"/>
    </source>
</evidence>
<dbReference type="NCBIfam" id="TIGR00400">
    <property type="entry name" value="mgtE"/>
    <property type="match status" value="1"/>
</dbReference>
<dbReference type="Gene3D" id="1.10.357.20">
    <property type="entry name" value="SLC41 divalent cation transporters, integral membrane domain"/>
    <property type="match status" value="1"/>
</dbReference>
<dbReference type="SUPFAM" id="SSF161093">
    <property type="entry name" value="MgtE membrane domain-like"/>
    <property type="match status" value="1"/>
</dbReference>
<keyword evidence="3 9" id="KW-0813">Transport</keyword>
<protein>
    <recommendedName>
        <fullName evidence="9">Magnesium transporter MgtE</fullName>
    </recommendedName>
</protein>
<dbReference type="CDD" id="cd04606">
    <property type="entry name" value="CBS_pair_Mg_transporter"/>
    <property type="match status" value="1"/>
</dbReference>
<organism evidence="11 12">
    <name type="scientific">Xenorhabdus koppenhoeferi</name>
    <dbReference type="NCBI Taxonomy" id="351659"/>
    <lineage>
        <taxon>Bacteria</taxon>
        <taxon>Pseudomonadati</taxon>
        <taxon>Pseudomonadota</taxon>
        <taxon>Gammaproteobacteria</taxon>
        <taxon>Enterobacterales</taxon>
        <taxon>Morganellaceae</taxon>
        <taxon>Xenorhabdus</taxon>
    </lineage>
</organism>
<dbReference type="Pfam" id="PF01769">
    <property type="entry name" value="MgtE"/>
    <property type="match status" value="1"/>
</dbReference>
<keyword evidence="4 9" id="KW-0812">Transmembrane</keyword>
<evidence type="ECO:0000256" key="7">
    <source>
        <dbReference type="ARBA" id="ARBA00023136"/>
    </source>
</evidence>
<dbReference type="SUPFAM" id="SSF54631">
    <property type="entry name" value="CBS-domain pair"/>
    <property type="match status" value="1"/>
</dbReference>
<dbReference type="PROSITE" id="PS51371">
    <property type="entry name" value="CBS"/>
    <property type="match status" value="1"/>
</dbReference>
<proteinExistence type="inferred from homology"/>
<keyword evidence="5 9" id="KW-0460">Magnesium</keyword>
<evidence type="ECO:0000256" key="2">
    <source>
        <dbReference type="ARBA" id="ARBA00009749"/>
    </source>
</evidence>
<evidence type="ECO:0000259" key="10">
    <source>
        <dbReference type="PROSITE" id="PS51371"/>
    </source>
</evidence>
<keyword evidence="6 9" id="KW-1133">Transmembrane helix</keyword>
<keyword evidence="9" id="KW-1003">Cell membrane</keyword>
<dbReference type="SUPFAM" id="SSF158791">
    <property type="entry name" value="MgtE N-terminal domain-like"/>
    <property type="match status" value="1"/>
</dbReference>
<dbReference type="PANTHER" id="PTHR43773">
    <property type="entry name" value="MAGNESIUM TRANSPORTER MGTE"/>
    <property type="match status" value="1"/>
</dbReference>
<comment type="subunit">
    <text evidence="9">Homodimer.</text>
</comment>
<feature type="domain" description="CBS" evidence="10">
    <location>
        <begin position="243"/>
        <end position="299"/>
    </location>
</feature>
<dbReference type="Gene3D" id="1.25.60.10">
    <property type="entry name" value="MgtE N-terminal domain-like"/>
    <property type="match status" value="1"/>
</dbReference>
<dbReference type="Pfam" id="PF00571">
    <property type="entry name" value="CBS"/>
    <property type="match status" value="1"/>
</dbReference>
<dbReference type="Gene3D" id="3.10.580.10">
    <property type="entry name" value="CBS-domain"/>
    <property type="match status" value="1"/>
</dbReference>
<comment type="function">
    <text evidence="9">Acts as a magnesium transporter.</text>
</comment>
<evidence type="ECO:0000256" key="5">
    <source>
        <dbReference type="ARBA" id="ARBA00022842"/>
    </source>
</evidence>
<dbReference type="InterPro" id="IPR036739">
    <property type="entry name" value="SLC41_membr_dom_sf"/>
</dbReference>
<dbReference type="GO" id="GO:0046872">
    <property type="term" value="F:metal ion binding"/>
    <property type="evidence" value="ECO:0007669"/>
    <property type="project" value="UniProtKB-KW"/>
</dbReference>
<gene>
    <name evidence="11" type="ORF">SAMN05421784_10824</name>
</gene>
<dbReference type="InterPro" id="IPR006669">
    <property type="entry name" value="MgtE_transporter"/>
</dbReference>
<feature type="transmembrane region" description="Helical" evidence="9">
    <location>
        <begin position="403"/>
        <end position="421"/>
    </location>
</feature>
<comment type="similarity">
    <text evidence="2 9">Belongs to the SLC41A transporter family.</text>
</comment>
<name>A0A1I7GFS6_9GAMM</name>
<sequence>MLQPTFTPNNNATVANQHSQKLAHARQHLFSLFINDELFVDTLLGQADESSAISDEQLLEKIEEVSTLLLDLHAADIADILEALPYDERLALWKLIDNNQRGEVLVEAYIPIWDNLIKDMSDVELLRAIGTLHVDEQAYIAEHLPRETSRRLLTYLEPSQRNRIREVLQYHKDSIGQMMDFEFVTVRGNVTLSTVQRFLRSRGSIPETTDKIFVIDRKNRLQGELPLTTLLINVPDKLVAEVMHTDTVTFSPEQKGEDAASAFERYDLISAAVVDNNGRLMGRLTVEDIVDTLNEETDNNIRRMGGLSREEDVFAPVGQAVKTRWTWLAINLCTAFVASRVIGLFEHTISQLVALATLMPIVAGIGGNTGNQTITMIVRALALHQIQTGSFSYLILREFGVALINGIIWGGIMGVITYLLYSDLAMGCVMTMAMILNLLMAALMGVFIPFIMMKLGRDPAIGSSVMITAITDTGGFFIFLGLATLFLV</sequence>
<evidence type="ECO:0000256" key="8">
    <source>
        <dbReference type="PROSITE-ProRule" id="PRU00703"/>
    </source>
</evidence>
<dbReference type="STRING" id="351659.SAMN05421784_10824"/>
<dbReference type="SMART" id="SM00924">
    <property type="entry name" value="MgtE_N"/>
    <property type="match status" value="1"/>
</dbReference>
<evidence type="ECO:0000256" key="9">
    <source>
        <dbReference type="RuleBase" id="RU362011"/>
    </source>
</evidence>
<dbReference type="Proteomes" id="UP000242496">
    <property type="component" value="Unassembled WGS sequence"/>
</dbReference>
<dbReference type="AlphaFoldDB" id="A0A1I7GFS6"/>
<keyword evidence="9" id="KW-0479">Metal-binding</keyword>
<evidence type="ECO:0000256" key="3">
    <source>
        <dbReference type="ARBA" id="ARBA00022448"/>
    </source>
</evidence>
<evidence type="ECO:0000313" key="11">
    <source>
        <dbReference type="EMBL" id="SFU47258.1"/>
    </source>
</evidence>
<evidence type="ECO:0000256" key="1">
    <source>
        <dbReference type="ARBA" id="ARBA00004141"/>
    </source>
</evidence>
<dbReference type="EMBL" id="FPBJ01000008">
    <property type="protein sequence ID" value="SFU47258.1"/>
    <property type="molecule type" value="Genomic_DNA"/>
</dbReference>
<dbReference type="OrthoDB" id="9790355at2"/>
<feature type="transmembrane region" description="Helical" evidence="9">
    <location>
        <begin position="465"/>
        <end position="487"/>
    </location>
</feature>
<keyword evidence="8" id="KW-0129">CBS domain</keyword>
<feature type="transmembrane region" description="Helical" evidence="9">
    <location>
        <begin position="433"/>
        <end position="453"/>
    </location>
</feature>
<keyword evidence="12" id="KW-1185">Reference proteome</keyword>
<evidence type="ECO:0000256" key="6">
    <source>
        <dbReference type="ARBA" id="ARBA00022989"/>
    </source>
</evidence>
<dbReference type="RefSeq" id="WP_092549350.1">
    <property type="nucleotide sequence ID" value="NZ_CAWRBG010000054.1"/>
</dbReference>
<dbReference type="InterPro" id="IPR038076">
    <property type="entry name" value="MgtE_N_sf"/>
</dbReference>
<evidence type="ECO:0000313" key="12">
    <source>
        <dbReference type="Proteomes" id="UP000242496"/>
    </source>
</evidence>
<dbReference type="GO" id="GO:0005886">
    <property type="term" value="C:plasma membrane"/>
    <property type="evidence" value="ECO:0007669"/>
    <property type="project" value="UniProtKB-SubCell"/>
</dbReference>
<dbReference type="InterPro" id="IPR000644">
    <property type="entry name" value="CBS_dom"/>
</dbReference>
<dbReference type="SMART" id="SM00116">
    <property type="entry name" value="CBS"/>
    <property type="match status" value="2"/>
</dbReference>